<evidence type="ECO:0000313" key="1">
    <source>
        <dbReference type="EMBL" id="KAF4032930.1"/>
    </source>
</evidence>
<evidence type="ECO:0000313" key="2">
    <source>
        <dbReference type="Proteomes" id="UP000602510"/>
    </source>
</evidence>
<proteinExistence type="predicted"/>
<dbReference type="AlphaFoldDB" id="A0A833WG21"/>
<reference evidence="1" key="1">
    <citation type="submission" date="2020-04" db="EMBL/GenBank/DDBJ databases">
        <title>Hybrid Assembly of Korean Phytophthora infestans isolates.</title>
        <authorList>
            <person name="Prokchorchik M."/>
            <person name="Lee Y."/>
            <person name="Seo J."/>
            <person name="Cho J.-H."/>
            <person name="Park Y.-E."/>
            <person name="Jang D.-C."/>
            <person name="Im J.-S."/>
            <person name="Choi J.-G."/>
            <person name="Park H.-J."/>
            <person name="Lee G.-B."/>
            <person name="Lee Y.-G."/>
            <person name="Hong S.-Y."/>
            <person name="Cho K."/>
            <person name="Sohn K.H."/>
        </authorList>
    </citation>
    <scope>NUCLEOTIDE SEQUENCE</scope>
    <source>
        <strain evidence="1">KR_1_A1</strain>
    </source>
</reference>
<sequence length="70" mass="7697">MLTPYPARLDWQYSCGYWHSPSVLYTDQTGDFDWSTASLKRVGTAAFKSFVGRGVHPVVASGSVRTVNVA</sequence>
<accession>A0A833WG21</accession>
<dbReference type="EMBL" id="WSZM01000447">
    <property type="protein sequence ID" value="KAF4032930.1"/>
    <property type="molecule type" value="Genomic_DNA"/>
</dbReference>
<comment type="caution">
    <text evidence="1">The sequence shown here is derived from an EMBL/GenBank/DDBJ whole genome shotgun (WGS) entry which is preliminary data.</text>
</comment>
<dbReference type="Proteomes" id="UP000602510">
    <property type="component" value="Unassembled WGS sequence"/>
</dbReference>
<keyword evidence="2" id="KW-1185">Reference proteome</keyword>
<organism evidence="1 2">
    <name type="scientific">Phytophthora infestans</name>
    <name type="common">Potato late blight agent</name>
    <name type="synonym">Botrytis infestans</name>
    <dbReference type="NCBI Taxonomy" id="4787"/>
    <lineage>
        <taxon>Eukaryota</taxon>
        <taxon>Sar</taxon>
        <taxon>Stramenopiles</taxon>
        <taxon>Oomycota</taxon>
        <taxon>Peronosporomycetes</taxon>
        <taxon>Peronosporales</taxon>
        <taxon>Peronosporaceae</taxon>
        <taxon>Phytophthora</taxon>
    </lineage>
</organism>
<protein>
    <submittedName>
        <fullName evidence="1">Uncharacterized protein</fullName>
    </submittedName>
</protein>
<name>A0A833WG21_PHYIN</name>
<gene>
    <name evidence="1" type="ORF">GN244_ATG15156</name>
</gene>